<dbReference type="PANTHER" id="PTHR31623">
    <property type="entry name" value="F21J9.9"/>
    <property type="match status" value="1"/>
</dbReference>
<dbReference type="InterPro" id="IPR023213">
    <property type="entry name" value="CAT-like_dom_sf"/>
</dbReference>
<organism evidence="4 5">
    <name type="scientific">Papaver atlanticum</name>
    <dbReference type="NCBI Taxonomy" id="357466"/>
    <lineage>
        <taxon>Eukaryota</taxon>
        <taxon>Viridiplantae</taxon>
        <taxon>Streptophyta</taxon>
        <taxon>Embryophyta</taxon>
        <taxon>Tracheophyta</taxon>
        <taxon>Spermatophyta</taxon>
        <taxon>Magnoliopsida</taxon>
        <taxon>Ranunculales</taxon>
        <taxon>Papaveraceae</taxon>
        <taxon>Papaveroideae</taxon>
        <taxon>Papaver</taxon>
    </lineage>
</organism>
<keyword evidence="5" id="KW-1185">Reference proteome</keyword>
<dbReference type="Pfam" id="PF02458">
    <property type="entry name" value="Transferase"/>
    <property type="match status" value="1"/>
</dbReference>
<comment type="similarity">
    <text evidence="1">Belongs to the plant acyltransferase family.</text>
</comment>
<keyword evidence="3" id="KW-0012">Acyltransferase</keyword>
<dbReference type="Gene3D" id="3.30.559.10">
    <property type="entry name" value="Chloramphenicol acetyltransferase-like domain"/>
    <property type="match status" value="2"/>
</dbReference>
<reference evidence="4" key="1">
    <citation type="submission" date="2022-04" db="EMBL/GenBank/DDBJ databases">
        <title>A functionally conserved STORR gene fusion in Papaver species that diverged 16.8 million years ago.</title>
        <authorList>
            <person name="Catania T."/>
        </authorList>
    </citation>
    <scope>NUCLEOTIDE SEQUENCE</scope>
    <source>
        <strain evidence="4">S-188037</strain>
    </source>
</reference>
<evidence type="ECO:0000313" key="4">
    <source>
        <dbReference type="EMBL" id="KAI3884966.1"/>
    </source>
</evidence>
<evidence type="ECO:0000256" key="1">
    <source>
        <dbReference type="ARBA" id="ARBA00009861"/>
    </source>
</evidence>
<dbReference type="GO" id="GO:0016746">
    <property type="term" value="F:acyltransferase activity"/>
    <property type="evidence" value="ECO:0007669"/>
    <property type="project" value="UniProtKB-KW"/>
</dbReference>
<protein>
    <submittedName>
        <fullName evidence="4">Uncharacterized protein</fullName>
    </submittedName>
</protein>
<dbReference type="AlphaFoldDB" id="A0AAD4SB45"/>
<keyword evidence="2" id="KW-0808">Transferase</keyword>
<dbReference type="Proteomes" id="UP001202328">
    <property type="component" value="Unassembled WGS sequence"/>
</dbReference>
<dbReference type="EMBL" id="JAJJMB010012161">
    <property type="protein sequence ID" value="KAI3884966.1"/>
    <property type="molecule type" value="Genomic_DNA"/>
</dbReference>
<accession>A0AAD4SB45</accession>
<evidence type="ECO:0000256" key="3">
    <source>
        <dbReference type="ARBA" id="ARBA00023315"/>
    </source>
</evidence>
<name>A0AAD4SB45_9MAGN</name>
<sequence length="455" mass="51236">MKVEVVSTETIKPSYPTPNHLRTFNLSFLDQLSPPIYVPIILFYPIDCKNGCKSTVELICDNVKKSLSETLNKYYPLAGRVKDSSFVECNDDGVEYIEAKVHDVSGSIFQIIQDPNIHVLRRLLPFDPYGAEGYNKKVILSTQINVLEEDCGGIVIGICISHKIGDGSSLTTFINDWAAAARGVPAEQINGPQFDLPSLFPLRDLKGYIPPSAGAEMVEEIVTKKFVFEASKIAELKKHGIVIDESDKNDDDVRKYPTRVEALSAFIWRRVIELDQTKKQMSHEAPVTVYGSLHAVNMRARMIPPLPSNSFGNMYGTTMAFTIINNHQDKEEKMGHYELPNLVEKVKESIKKIDSEYVKKVQTTDELLNAMKHLATGHQMVVLSFSSWCKFPIYEADFGWGKPIWVTTATFPFKNVVVFMDTKSGDGIEAWVNMTKDDMSAFEHDKELLQFASPY</sequence>
<evidence type="ECO:0000256" key="2">
    <source>
        <dbReference type="ARBA" id="ARBA00022679"/>
    </source>
</evidence>
<dbReference type="PANTHER" id="PTHR31623:SF17">
    <property type="entry name" value="F21J9.9"/>
    <property type="match status" value="1"/>
</dbReference>
<comment type="caution">
    <text evidence="4">The sequence shown here is derived from an EMBL/GenBank/DDBJ whole genome shotgun (WGS) entry which is preliminary data.</text>
</comment>
<evidence type="ECO:0000313" key="5">
    <source>
        <dbReference type="Proteomes" id="UP001202328"/>
    </source>
</evidence>
<gene>
    <name evidence="4" type="ORF">MKW98_002358</name>
</gene>
<proteinExistence type="inferred from homology"/>